<dbReference type="SUPFAM" id="SSF53383">
    <property type="entry name" value="PLP-dependent transferases"/>
    <property type="match status" value="1"/>
</dbReference>
<dbReference type="CDD" id="cd00609">
    <property type="entry name" value="AAT_like"/>
    <property type="match status" value="1"/>
</dbReference>
<evidence type="ECO:0000313" key="6">
    <source>
        <dbReference type="EMBL" id="AEH51105.1"/>
    </source>
</evidence>
<evidence type="ECO:0000256" key="4">
    <source>
        <dbReference type="ARBA" id="ARBA00022898"/>
    </source>
</evidence>
<dbReference type="OrthoDB" id="9813612at2"/>
<evidence type="ECO:0000259" key="5">
    <source>
        <dbReference type="Pfam" id="PF00155"/>
    </source>
</evidence>
<evidence type="ECO:0000313" key="7">
    <source>
        <dbReference type="Proteomes" id="UP000006804"/>
    </source>
</evidence>
<comment type="cofactor">
    <cofactor evidence="1">
        <name>pyridoxal 5'-phosphate</name>
        <dbReference type="ChEBI" id="CHEBI:597326"/>
    </cofactor>
</comment>
<dbReference type="InterPro" id="IPR015422">
    <property type="entry name" value="PyrdxlP-dep_Trfase_small"/>
</dbReference>
<sequence>MFKKELEKIVNYSTHLFQAKIKADANENLLDYPSNLRQILRKTVEEVFEKMRYYPQIDSENLRKSLADFYKLEKENFIVSNGSDELIRLIIQATCYPGDNILSTYPSFAMYRISANTFGVNHVPFPITDKWDLDVEKLIFVAKAMSNLKVIFIDTPNNPLGIAYSVEKLECLIKNLQDVLVVIDNAYGEYCDVDYFPLLKYPNVVLLKTFSKLGFAGLRCGYAISSKVNIEFLSKIKPPYNVNIFAQEICIKVLENFDLLRENISLITKERESMIQKLKPYYFVPPSKANFVSIIDSNCQYLYEKLKANEILVKLFSFDDFKLLRITLGKPEDNRTILDLLLASKGGDRNATS</sequence>
<dbReference type="EC" id="2.6.1.9" evidence="6"/>
<dbReference type="GO" id="GO:0030170">
    <property type="term" value="F:pyridoxal phosphate binding"/>
    <property type="evidence" value="ECO:0007669"/>
    <property type="project" value="InterPro"/>
</dbReference>
<dbReference type="InterPro" id="IPR015424">
    <property type="entry name" value="PyrdxlP-dep_Trfase"/>
</dbReference>
<dbReference type="GO" id="GO:0004400">
    <property type="term" value="F:histidinol-phosphate transaminase activity"/>
    <property type="evidence" value="ECO:0007669"/>
    <property type="project" value="UniProtKB-EC"/>
</dbReference>
<keyword evidence="2 6" id="KW-0032">Aminotransferase</keyword>
<keyword evidence="4" id="KW-0663">Pyridoxal phosphate</keyword>
<dbReference type="HOGENOM" id="CLU_017584_3_1_0"/>
<keyword evidence="3 6" id="KW-0808">Transferase</keyword>
<name>F7YYR7_9THEM</name>
<reference evidence="6 7" key="1">
    <citation type="submission" date="2010-11" db="EMBL/GenBank/DDBJ databases">
        <title>The complete genome of Thermotoga thermarum DSM 5069.</title>
        <authorList>
            <consortium name="US DOE Joint Genome Institute (JGI-PGF)"/>
            <person name="Lucas S."/>
            <person name="Copeland A."/>
            <person name="Lapidus A."/>
            <person name="Bruce D."/>
            <person name="Goodwin L."/>
            <person name="Pitluck S."/>
            <person name="Kyrpides N."/>
            <person name="Mavromatis K."/>
            <person name="Ivanova N."/>
            <person name="Zeytun A."/>
            <person name="Brettin T."/>
            <person name="Detter J.C."/>
            <person name="Tapia R."/>
            <person name="Han C."/>
            <person name="Land M."/>
            <person name="Hauser L."/>
            <person name="Markowitz V."/>
            <person name="Cheng J.-F."/>
            <person name="Hugenholtz P."/>
            <person name="Woyke T."/>
            <person name="Wu D."/>
            <person name="Spring S."/>
            <person name="Schroeder M."/>
            <person name="Brambilla E."/>
            <person name="Klenk H.-P."/>
            <person name="Eisen J.A."/>
        </authorList>
    </citation>
    <scope>NUCLEOTIDE SEQUENCE [LARGE SCALE GENOMIC DNA]</scope>
    <source>
        <strain evidence="6 7">DSM 5069</strain>
    </source>
</reference>
<organism evidence="6 7">
    <name type="scientific">Pseudothermotoga thermarum DSM 5069</name>
    <dbReference type="NCBI Taxonomy" id="688269"/>
    <lineage>
        <taxon>Bacteria</taxon>
        <taxon>Thermotogati</taxon>
        <taxon>Thermotogota</taxon>
        <taxon>Thermotogae</taxon>
        <taxon>Thermotogales</taxon>
        <taxon>Thermotogaceae</taxon>
        <taxon>Pseudothermotoga</taxon>
    </lineage>
</organism>
<evidence type="ECO:0000256" key="3">
    <source>
        <dbReference type="ARBA" id="ARBA00022679"/>
    </source>
</evidence>
<dbReference type="STRING" id="688269.Theth_1025"/>
<dbReference type="Gene3D" id="3.40.640.10">
    <property type="entry name" value="Type I PLP-dependent aspartate aminotransferase-like (Major domain)"/>
    <property type="match status" value="1"/>
</dbReference>
<dbReference type="InterPro" id="IPR015421">
    <property type="entry name" value="PyrdxlP-dep_Trfase_major"/>
</dbReference>
<accession>F7YYR7</accession>
<dbReference type="PANTHER" id="PTHR42885">
    <property type="entry name" value="HISTIDINOL-PHOSPHATE AMINOTRANSFERASE-RELATED"/>
    <property type="match status" value="1"/>
</dbReference>
<evidence type="ECO:0000256" key="2">
    <source>
        <dbReference type="ARBA" id="ARBA00022576"/>
    </source>
</evidence>
<dbReference type="InterPro" id="IPR004839">
    <property type="entry name" value="Aminotransferase_I/II_large"/>
</dbReference>
<dbReference type="KEGG" id="tta:Theth_1025"/>
<dbReference type="Pfam" id="PF00155">
    <property type="entry name" value="Aminotran_1_2"/>
    <property type="match status" value="1"/>
</dbReference>
<dbReference type="eggNOG" id="COG0079">
    <property type="taxonomic scope" value="Bacteria"/>
</dbReference>
<proteinExistence type="predicted"/>
<feature type="domain" description="Aminotransferase class I/classII large" evidence="5">
    <location>
        <begin position="22"/>
        <end position="339"/>
    </location>
</feature>
<gene>
    <name evidence="6" type="ORF">Theth_1025</name>
</gene>
<dbReference type="PANTHER" id="PTHR42885:SF2">
    <property type="entry name" value="HISTIDINOL-PHOSPHATE AMINOTRANSFERASE"/>
    <property type="match status" value="1"/>
</dbReference>
<dbReference type="RefSeq" id="WP_013932325.1">
    <property type="nucleotide sequence ID" value="NC_015707.1"/>
</dbReference>
<dbReference type="AlphaFoldDB" id="F7YYR7"/>
<dbReference type="EMBL" id="CP002351">
    <property type="protein sequence ID" value="AEH51105.1"/>
    <property type="molecule type" value="Genomic_DNA"/>
</dbReference>
<evidence type="ECO:0000256" key="1">
    <source>
        <dbReference type="ARBA" id="ARBA00001933"/>
    </source>
</evidence>
<dbReference type="Proteomes" id="UP000006804">
    <property type="component" value="Chromosome"/>
</dbReference>
<keyword evidence="7" id="KW-1185">Reference proteome</keyword>
<dbReference type="Gene3D" id="3.90.1150.10">
    <property type="entry name" value="Aspartate Aminotransferase, domain 1"/>
    <property type="match status" value="1"/>
</dbReference>
<dbReference type="PATRIC" id="fig|688269.3.peg.1053"/>
<protein>
    <submittedName>
        <fullName evidence="6">Histidinol phosphate aminotransferase apoenzyme</fullName>
        <ecNumber evidence="6">2.6.1.9</ecNumber>
    </submittedName>
</protein>